<gene>
    <name evidence="4" type="ordered locus">Plabr_0438</name>
</gene>
<evidence type="ECO:0000313" key="4">
    <source>
        <dbReference type="EMBL" id="ADY58065.1"/>
    </source>
</evidence>
<feature type="region of interest" description="Disordered" evidence="2">
    <location>
        <begin position="409"/>
        <end position="438"/>
    </location>
</feature>
<feature type="transmembrane region" description="Helical" evidence="3">
    <location>
        <begin position="129"/>
        <end position="148"/>
    </location>
</feature>
<feature type="coiled-coil region" evidence="1">
    <location>
        <begin position="173"/>
        <end position="203"/>
    </location>
</feature>
<feature type="region of interest" description="Disordered" evidence="2">
    <location>
        <begin position="321"/>
        <end position="363"/>
    </location>
</feature>
<dbReference type="HOGENOM" id="CLU_587772_0_0_0"/>
<dbReference type="RefSeq" id="WP_013626809.1">
    <property type="nucleotide sequence ID" value="NC_015174.1"/>
</dbReference>
<evidence type="ECO:0000256" key="2">
    <source>
        <dbReference type="SAM" id="MobiDB-lite"/>
    </source>
</evidence>
<dbReference type="OrthoDB" id="252423at2"/>
<feature type="transmembrane region" description="Helical" evidence="3">
    <location>
        <begin position="20"/>
        <end position="46"/>
    </location>
</feature>
<feature type="transmembrane region" description="Helical" evidence="3">
    <location>
        <begin position="52"/>
        <end position="68"/>
    </location>
</feature>
<keyword evidence="3" id="KW-0472">Membrane</keyword>
<dbReference type="STRING" id="756272.Plabr_0438"/>
<feature type="compositionally biased region" description="Gly residues" evidence="2">
    <location>
        <begin position="349"/>
        <end position="363"/>
    </location>
</feature>
<keyword evidence="5" id="KW-1185">Reference proteome</keyword>
<dbReference type="eggNOG" id="COG1196">
    <property type="taxonomic scope" value="Bacteria"/>
</dbReference>
<keyword evidence="1" id="KW-0175">Coiled coil</keyword>
<name>F0SS54_RUBBR</name>
<keyword evidence="3" id="KW-1133">Transmembrane helix</keyword>
<dbReference type="Proteomes" id="UP000006860">
    <property type="component" value="Chromosome"/>
</dbReference>
<sequence>MPDSQRWIRRHWNRLQFGQFLGVCADYLAASLLTLGCIILLVKLFVPSAWPYALWLFALAATAPLFAWRKVQSKAYTQTEAAALLDGKLQAGGLLMTLSEAPDQDWQRHLPQIEDMWRNSLPRIRPKRFASLVTVPLAFAIATCFIPLRQSTPAQATPRKVSEQTTDELEAILKTLEESDVLEEEQKEELKKEIEKFAEETRDKPLTHEQWETADSLKQQMQMSWEKNERSLEAASSALEELMSSLANGGEASSEQIEQLEQALGENLESLARKAASGNMPGMSEELQKALQNMAENGKLNLPKDAEARKKAMQDLKERLKKESEELAKKRSECQGLCQGNGNCQGNRPGDGQGNLPGKGGVNRGRGDAAMYWGEESDLAGSKFKEVVLPPGILDDPSEELLGLTFKEPEVKPADSAPRQAVRENDPSAGRATWDRKLNPRHRDVVRKFFDSERKTEAIPTDAGL</sequence>
<evidence type="ECO:0000256" key="1">
    <source>
        <dbReference type="SAM" id="Coils"/>
    </source>
</evidence>
<dbReference type="AlphaFoldDB" id="F0SS54"/>
<feature type="compositionally biased region" description="Basic and acidic residues" evidence="2">
    <location>
        <begin position="321"/>
        <end position="333"/>
    </location>
</feature>
<evidence type="ECO:0000313" key="5">
    <source>
        <dbReference type="Proteomes" id="UP000006860"/>
    </source>
</evidence>
<dbReference type="KEGG" id="pbs:Plabr_0438"/>
<organism evidence="4 5">
    <name type="scientific">Rubinisphaera brasiliensis (strain ATCC 49424 / DSM 5305 / JCM 21570 / IAM 15109 / NBRC 103401 / IFAM 1448)</name>
    <name type="common">Planctomyces brasiliensis</name>
    <dbReference type="NCBI Taxonomy" id="756272"/>
    <lineage>
        <taxon>Bacteria</taxon>
        <taxon>Pseudomonadati</taxon>
        <taxon>Planctomycetota</taxon>
        <taxon>Planctomycetia</taxon>
        <taxon>Planctomycetales</taxon>
        <taxon>Planctomycetaceae</taxon>
        <taxon>Rubinisphaera</taxon>
    </lineage>
</organism>
<keyword evidence="3" id="KW-0812">Transmembrane</keyword>
<dbReference type="EMBL" id="CP002546">
    <property type="protein sequence ID" value="ADY58065.1"/>
    <property type="molecule type" value="Genomic_DNA"/>
</dbReference>
<reference evidence="5" key="1">
    <citation type="submission" date="2011-02" db="EMBL/GenBank/DDBJ databases">
        <title>The complete genome of Planctomyces brasiliensis DSM 5305.</title>
        <authorList>
            <person name="Lucas S."/>
            <person name="Copeland A."/>
            <person name="Lapidus A."/>
            <person name="Bruce D."/>
            <person name="Goodwin L."/>
            <person name="Pitluck S."/>
            <person name="Kyrpides N."/>
            <person name="Mavromatis K."/>
            <person name="Pagani I."/>
            <person name="Ivanova N."/>
            <person name="Ovchinnikova G."/>
            <person name="Lu M."/>
            <person name="Detter J.C."/>
            <person name="Han C."/>
            <person name="Land M."/>
            <person name="Hauser L."/>
            <person name="Markowitz V."/>
            <person name="Cheng J.-F."/>
            <person name="Hugenholtz P."/>
            <person name="Woyke T."/>
            <person name="Wu D."/>
            <person name="Tindall B."/>
            <person name="Pomrenke H.G."/>
            <person name="Brambilla E."/>
            <person name="Klenk H.-P."/>
            <person name="Eisen J.A."/>
        </authorList>
    </citation>
    <scope>NUCLEOTIDE SEQUENCE [LARGE SCALE GENOMIC DNA]</scope>
    <source>
        <strain evidence="5">ATCC 49424 / DSM 5305 / JCM 21570 / NBRC 103401 / IFAM 1448</strain>
    </source>
</reference>
<proteinExistence type="predicted"/>
<accession>F0SS54</accession>
<protein>
    <submittedName>
        <fullName evidence="4">Uncharacterized protein</fullName>
    </submittedName>
</protein>
<feature type="compositionally biased region" description="Low complexity" evidence="2">
    <location>
        <begin position="334"/>
        <end position="347"/>
    </location>
</feature>
<evidence type="ECO:0000256" key="3">
    <source>
        <dbReference type="SAM" id="Phobius"/>
    </source>
</evidence>